<dbReference type="Proteomes" id="UP000051565">
    <property type="component" value="Unassembled WGS sequence"/>
</dbReference>
<comment type="caution">
    <text evidence="3">The sequence shown here is derived from an EMBL/GenBank/DDBJ whole genome shotgun (WGS) entry which is preliminary data.</text>
</comment>
<dbReference type="Gene3D" id="1.10.443.10">
    <property type="entry name" value="Intergrase catalytic core"/>
    <property type="match status" value="1"/>
</dbReference>
<dbReference type="PATRIC" id="fig|1122148.6.peg.422"/>
<reference evidence="3 4" key="1">
    <citation type="journal article" date="2015" name="Genome Announc.">
        <title>Expanding the biotechnology potential of lactobacilli through comparative genomics of 213 strains and associated genera.</title>
        <authorList>
            <person name="Sun Z."/>
            <person name="Harris H.M."/>
            <person name="McCann A."/>
            <person name="Guo C."/>
            <person name="Argimon S."/>
            <person name="Zhang W."/>
            <person name="Yang X."/>
            <person name="Jeffery I.B."/>
            <person name="Cooney J.C."/>
            <person name="Kagawa T.F."/>
            <person name="Liu W."/>
            <person name="Song Y."/>
            <person name="Salvetti E."/>
            <person name="Wrobel A."/>
            <person name="Rasinkangas P."/>
            <person name="Parkhill J."/>
            <person name="Rea M.C."/>
            <person name="O'Sullivan O."/>
            <person name="Ritari J."/>
            <person name="Douillard F.P."/>
            <person name="Paul Ross R."/>
            <person name="Yang R."/>
            <person name="Briner A.E."/>
            <person name="Felis G.E."/>
            <person name="de Vos W.M."/>
            <person name="Barrangou R."/>
            <person name="Klaenhammer T.R."/>
            <person name="Caufield P.W."/>
            <person name="Cui Y."/>
            <person name="Zhang H."/>
            <person name="O'Toole P.W."/>
        </authorList>
    </citation>
    <scope>NUCLEOTIDE SEQUENCE [LARGE SCALE GENOMIC DNA]</scope>
    <source>
        <strain evidence="3 4">DSM 20690</strain>
    </source>
</reference>
<dbReference type="GO" id="GO:0006310">
    <property type="term" value="P:DNA recombination"/>
    <property type="evidence" value="ECO:0007669"/>
    <property type="project" value="UniProtKB-KW"/>
</dbReference>
<evidence type="ECO:0000256" key="1">
    <source>
        <dbReference type="ARBA" id="ARBA00023172"/>
    </source>
</evidence>
<dbReference type="InterPro" id="IPR002104">
    <property type="entry name" value="Integrase_catalytic"/>
</dbReference>
<proteinExistence type="predicted"/>
<evidence type="ECO:0000259" key="2">
    <source>
        <dbReference type="Pfam" id="PF00589"/>
    </source>
</evidence>
<dbReference type="GO" id="GO:0015074">
    <property type="term" value="P:DNA integration"/>
    <property type="evidence" value="ECO:0007669"/>
    <property type="project" value="InterPro"/>
</dbReference>
<keyword evidence="4" id="KW-1185">Reference proteome</keyword>
<dbReference type="RefSeq" id="WP_056997606.1">
    <property type="nucleotide sequence ID" value="NZ_FUXS01000001.1"/>
</dbReference>
<dbReference type="GO" id="GO:0003677">
    <property type="term" value="F:DNA binding"/>
    <property type="evidence" value="ECO:0007669"/>
    <property type="project" value="InterPro"/>
</dbReference>
<keyword evidence="1" id="KW-0233">DNA recombination</keyword>
<sequence length="335" mass="39100">MHNHLTFNQIYKNNFPSPTFSEQKYIYVLEFKKNHELAFVITKVGITQNPFNRINDLKRSMLENHNYYLEKTYISNTTYNDPKTIEQTIHGNLDQYHSHKLSYSTADSDGESEFFDLSASKILALIDKMDLNIIPTVEQLSSNKTLNTNKPALLPIKSNKLMKRIREILLEGNYGRRNLFMFDLGLATGLTPNSLMSLQIKDLKKPNDLIICNQADINYKDILSNEILNELNNYLTWIYHEYDDVTENSYIFPSNKSNSVTHIKQHGFYQVMQKTQKKIQTDKNKKLTNIVKLGTLTPRKTYGYRLYQKTNDINIVKKVFNQDSIIKTKKYIGLI</sequence>
<dbReference type="SUPFAM" id="SSF56349">
    <property type="entry name" value="DNA breaking-rejoining enzymes"/>
    <property type="match status" value="1"/>
</dbReference>
<gene>
    <name evidence="3" type="ORF">IV52_GL000403</name>
</gene>
<protein>
    <recommendedName>
        <fullName evidence="2">Tyr recombinase domain-containing protein</fullName>
    </recommendedName>
</protein>
<dbReference type="InterPro" id="IPR011010">
    <property type="entry name" value="DNA_brk_join_enz"/>
</dbReference>
<accession>A0A0R2JWX4</accession>
<dbReference type="EMBL" id="JQBT01000032">
    <property type="protein sequence ID" value="KRN78999.1"/>
    <property type="molecule type" value="Genomic_DNA"/>
</dbReference>
<dbReference type="AlphaFoldDB" id="A0A0R2JWX4"/>
<dbReference type="STRING" id="53444.AYR59_05460"/>
<evidence type="ECO:0000313" key="3">
    <source>
        <dbReference type="EMBL" id="KRN78999.1"/>
    </source>
</evidence>
<dbReference type="InterPro" id="IPR013762">
    <property type="entry name" value="Integrase-like_cat_sf"/>
</dbReference>
<dbReference type="Pfam" id="PF00589">
    <property type="entry name" value="Phage_integrase"/>
    <property type="match status" value="1"/>
</dbReference>
<dbReference type="GeneID" id="61250283"/>
<organism evidence="3 4">
    <name type="scientific">Fructilactobacillus lindneri DSM 20690 = JCM 11027</name>
    <dbReference type="NCBI Taxonomy" id="1122148"/>
    <lineage>
        <taxon>Bacteria</taxon>
        <taxon>Bacillati</taxon>
        <taxon>Bacillota</taxon>
        <taxon>Bacilli</taxon>
        <taxon>Lactobacillales</taxon>
        <taxon>Lactobacillaceae</taxon>
        <taxon>Fructilactobacillus</taxon>
    </lineage>
</organism>
<evidence type="ECO:0000313" key="4">
    <source>
        <dbReference type="Proteomes" id="UP000051565"/>
    </source>
</evidence>
<dbReference type="Pfam" id="PF13455">
    <property type="entry name" value="MUG113"/>
    <property type="match status" value="1"/>
</dbReference>
<feature type="domain" description="Tyr recombinase" evidence="2">
    <location>
        <begin position="171"/>
        <end position="332"/>
    </location>
</feature>
<name>A0A0R2JWX4_9LACO</name>